<dbReference type="EMBL" id="KL648229">
    <property type="protein sequence ID" value="KEY71660.1"/>
    <property type="molecule type" value="Genomic_DNA"/>
</dbReference>
<dbReference type="HOGENOM" id="CLU_006524_9_1_1"/>
<accession>A0A084B281</accession>
<dbReference type="PANTHER" id="PTHR31845">
    <property type="entry name" value="FINGER DOMAIN PROTEIN, PUTATIVE-RELATED"/>
    <property type="match status" value="1"/>
</dbReference>
<organism evidence="7 8">
    <name type="scientific">Stachybotrys chartarum (strain CBS 109288 / IBT 7711)</name>
    <name type="common">Toxic black mold</name>
    <name type="synonym">Stilbospora chartarum</name>
    <dbReference type="NCBI Taxonomy" id="1280523"/>
    <lineage>
        <taxon>Eukaryota</taxon>
        <taxon>Fungi</taxon>
        <taxon>Dikarya</taxon>
        <taxon>Ascomycota</taxon>
        <taxon>Pezizomycotina</taxon>
        <taxon>Sordariomycetes</taxon>
        <taxon>Hypocreomycetidae</taxon>
        <taxon>Hypocreales</taxon>
        <taxon>Stachybotryaceae</taxon>
        <taxon>Stachybotrys</taxon>
    </lineage>
</organism>
<protein>
    <recommendedName>
        <fullName evidence="9">Transcription factor domain-containing protein</fullName>
    </recommendedName>
</protein>
<dbReference type="GO" id="GO:0005634">
    <property type="term" value="C:nucleus"/>
    <property type="evidence" value="ECO:0007669"/>
    <property type="project" value="UniProtKB-SubCell"/>
</dbReference>
<dbReference type="OrthoDB" id="5226580at2759"/>
<dbReference type="GO" id="GO:0000976">
    <property type="term" value="F:transcription cis-regulatory region binding"/>
    <property type="evidence" value="ECO:0007669"/>
    <property type="project" value="TreeGrafter"/>
</dbReference>
<comment type="subcellular location">
    <subcellularLocation>
        <location evidence="1">Nucleus</location>
    </subcellularLocation>
</comment>
<evidence type="ECO:0000256" key="1">
    <source>
        <dbReference type="ARBA" id="ARBA00004123"/>
    </source>
</evidence>
<dbReference type="PANTHER" id="PTHR31845:SF10">
    <property type="entry name" value="ZN(II)2CYS6 TRANSCRIPTION FACTOR (EUROFUNG)"/>
    <property type="match status" value="1"/>
</dbReference>
<proteinExistence type="predicted"/>
<evidence type="ECO:0000313" key="7">
    <source>
        <dbReference type="EMBL" id="KEY71660.1"/>
    </source>
</evidence>
<keyword evidence="4" id="KW-0804">Transcription</keyword>
<name>A0A084B281_STACB</name>
<keyword evidence="5" id="KW-0539">Nucleus</keyword>
<feature type="region of interest" description="Disordered" evidence="6">
    <location>
        <begin position="483"/>
        <end position="514"/>
    </location>
</feature>
<dbReference type="Proteomes" id="UP000028045">
    <property type="component" value="Unassembled WGS sequence"/>
</dbReference>
<sequence length="673" mass="74750">MSSQVSSFEQRLCRKDAQEPKKETEQTIIEERLNTLIESLQASGGITSALPRATVGDRIAFDVGPATSYTTSQASYDGAVSLQGPSTSIPATTTTNDPIWIPDTYNCHGPRGCICGPTPGQVAGAVESDEEILEIYRNKLLQPYPFVTIPQGLTAKELQATWPFLMSCVRMVACFRSRKSMQGQMYRLMSHIAEHMLMRSERSLDLLSGIVVILGWYHHHCFVHAQMNNLISLAVTLTAELGLKRSPSWQERTKLMVVNLGEVKERTNEERRLLLAVWYLSSCISIGFQQIDSMNFSPYIKQCLRDLERAPEFESDQYLVHLIRIQELSERIAQLRLLDEADQDSAKSSKAPLSGYMCAFETELEEMRSNMPQHLRDNPLIKTRLSTTYLRLHEPPNLDANLITSLSKSLTTATPFPGRASPLDGLYRSSQALKAWFEDWFSFPVSNYPSLPLPVIVDMTYAITILGRWAKLVTPGAVRPAASPLPVDPSGSYNSRASEVDTPGSEAPSATSSSAEDRKLVQSIIALKARLATQPGLNLDVTGLLDVLGSKLEQASEVLAAQGEDHRAWERNVWKQGAIKVRIAQLKLEQWSEMVDQDQGSGDTEFDGSKNSTEGISVAISDGSLSGQEEWALDVTTTMQQSGDLYRDIDQFLSTQVDQDWGLAVMGHWDMSF</sequence>
<keyword evidence="3" id="KW-0238">DNA-binding</keyword>
<evidence type="ECO:0000256" key="3">
    <source>
        <dbReference type="ARBA" id="ARBA00023125"/>
    </source>
</evidence>
<keyword evidence="2" id="KW-0805">Transcription regulation</keyword>
<reference evidence="7 8" key="1">
    <citation type="journal article" date="2014" name="BMC Genomics">
        <title>Comparative genome sequencing reveals chemotype-specific gene clusters in the toxigenic black mold Stachybotrys.</title>
        <authorList>
            <person name="Semeiks J."/>
            <person name="Borek D."/>
            <person name="Otwinowski Z."/>
            <person name="Grishin N.V."/>
        </authorList>
    </citation>
    <scope>NUCLEOTIDE SEQUENCE [LARGE SCALE GENOMIC DNA]</scope>
    <source>
        <strain evidence="8">CBS 109288 / IBT 7711</strain>
    </source>
</reference>
<evidence type="ECO:0008006" key="9">
    <source>
        <dbReference type="Google" id="ProtNLM"/>
    </source>
</evidence>
<feature type="region of interest" description="Disordered" evidence="6">
    <location>
        <begin position="1"/>
        <end position="25"/>
    </location>
</feature>
<evidence type="ECO:0000313" key="8">
    <source>
        <dbReference type="Proteomes" id="UP000028045"/>
    </source>
</evidence>
<evidence type="ECO:0000256" key="2">
    <source>
        <dbReference type="ARBA" id="ARBA00023015"/>
    </source>
</evidence>
<dbReference type="InterPro" id="IPR051089">
    <property type="entry name" value="prtT"/>
</dbReference>
<gene>
    <name evidence="7" type="ORF">S7711_09628</name>
</gene>
<feature type="region of interest" description="Disordered" evidence="6">
    <location>
        <begin position="594"/>
        <end position="613"/>
    </location>
</feature>
<feature type="compositionally biased region" description="Low complexity" evidence="6">
    <location>
        <begin position="502"/>
        <end position="514"/>
    </location>
</feature>
<evidence type="ECO:0000256" key="5">
    <source>
        <dbReference type="ARBA" id="ARBA00023242"/>
    </source>
</evidence>
<dbReference type="CDD" id="cd12148">
    <property type="entry name" value="fungal_TF_MHR"/>
    <property type="match status" value="1"/>
</dbReference>
<dbReference type="GO" id="GO:0000981">
    <property type="term" value="F:DNA-binding transcription factor activity, RNA polymerase II-specific"/>
    <property type="evidence" value="ECO:0007669"/>
    <property type="project" value="TreeGrafter"/>
</dbReference>
<evidence type="ECO:0000256" key="4">
    <source>
        <dbReference type="ARBA" id="ARBA00023163"/>
    </source>
</evidence>
<evidence type="ECO:0000256" key="6">
    <source>
        <dbReference type="SAM" id="MobiDB-lite"/>
    </source>
</evidence>
<dbReference type="AlphaFoldDB" id="A0A084B281"/>
<feature type="compositionally biased region" description="Basic and acidic residues" evidence="6">
    <location>
        <begin position="11"/>
        <end position="25"/>
    </location>
</feature>
<keyword evidence="8" id="KW-1185">Reference proteome</keyword>